<evidence type="ECO:0000256" key="7">
    <source>
        <dbReference type="SAM" id="MobiDB-lite"/>
    </source>
</evidence>
<feature type="compositionally biased region" description="Basic and acidic residues" evidence="7">
    <location>
        <begin position="86"/>
        <end position="128"/>
    </location>
</feature>
<evidence type="ECO:0000256" key="6">
    <source>
        <dbReference type="ARBA" id="ARBA00024199"/>
    </source>
</evidence>
<protein>
    <submittedName>
        <fullName evidence="8">Acidic leucine-rich nuclear phosphoprotein 32 family member B-like</fullName>
    </submittedName>
</protein>
<keyword evidence="3" id="KW-0203">Cytokinin biosynthesis</keyword>
<dbReference type="PANTHER" id="PTHR33347">
    <property type="entry name" value="OSJNBA0091C07.3 PROTEIN"/>
    <property type="match status" value="1"/>
</dbReference>
<feature type="compositionally biased region" description="Polar residues" evidence="7">
    <location>
        <begin position="74"/>
        <end position="83"/>
    </location>
</feature>
<dbReference type="GO" id="GO:0009736">
    <property type="term" value="P:cytokinin-activated signaling pathway"/>
    <property type="evidence" value="ECO:0007669"/>
    <property type="project" value="UniProtKB-KW"/>
</dbReference>
<dbReference type="Proteomes" id="UP001163823">
    <property type="component" value="Chromosome 9"/>
</dbReference>
<evidence type="ECO:0000256" key="1">
    <source>
        <dbReference type="ARBA" id="ARBA00004496"/>
    </source>
</evidence>
<evidence type="ECO:0000256" key="4">
    <source>
        <dbReference type="ARBA" id="ARBA00022864"/>
    </source>
</evidence>
<keyword evidence="9" id="KW-1185">Reference proteome</keyword>
<dbReference type="GO" id="GO:0005737">
    <property type="term" value="C:cytoplasm"/>
    <property type="evidence" value="ECO:0007669"/>
    <property type="project" value="UniProtKB-SubCell"/>
</dbReference>
<evidence type="ECO:0000313" key="8">
    <source>
        <dbReference type="EMBL" id="KAJ7956531.1"/>
    </source>
</evidence>
<proteinExistence type="inferred from homology"/>
<feature type="compositionally biased region" description="Acidic residues" evidence="7">
    <location>
        <begin position="29"/>
        <end position="54"/>
    </location>
</feature>
<keyword evidence="5" id="KW-0539">Nucleus</keyword>
<feature type="region of interest" description="Disordered" evidence="7">
    <location>
        <begin position="1"/>
        <end position="154"/>
    </location>
</feature>
<comment type="similarity">
    <text evidence="6">Belongs to the SOFL plant protein family.</text>
</comment>
<dbReference type="AlphaFoldDB" id="A0AAD7PI63"/>
<keyword evidence="4" id="KW-0932">Cytokinin signaling pathway</keyword>
<evidence type="ECO:0000313" key="9">
    <source>
        <dbReference type="Proteomes" id="UP001163823"/>
    </source>
</evidence>
<dbReference type="KEGG" id="qsa:O6P43_022960"/>
<organism evidence="8 9">
    <name type="scientific">Quillaja saponaria</name>
    <name type="common">Soap bark tree</name>
    <dbReference type="NCBI Taxonomy" id="32244"/>
    <lineage>
        <taxon>Eukaryota</taxon>
        <taxon>Viridiplantae</taxon>
        <taxon>Streptophyta</taxon>
        <taxon>Embryophyta</taxon>
        <taxon>Tracheophyta</taxon>
        <taxon>Spermatophyta</taxon>
        <taxon>Magnoliopsida</taxon>
        <taxon>eudicotyledons</taxon>
        <taxon>Gunneridae</taxon>
        <taxon>Pentapetalae</taxon>
        <taxon>rosids</taxon>
        <taxon>fabids</taxon>
        <taxon>Fabales</taxon>
        <taxon>Quillajaceae</taxon>
        <taxon>Quillaja</taxon>
    </lineage>
</organism>
<evidence type="ECO:0000256" key="2">
    <source>
        <dbReference type="ARBA" id="ARBA00022490"/>
    </source>
</evidence>
<dbReference type="GO" id="GO:0009691">
    <property type="term" value="P:cytokinin biosynthetic process"/>
    <property type="evidence" value="ECO:0007669"/>
    <property type="project" value="UniProtKB-KW"/>
</dbReference>
<keyword evidence="2" id="KW-0963">Cytoplasm</keyword>
<dbReference type="PANTHER" id="PTHR33347:SF31">
    <property type="entry name" value="PROTEIN SOB FIVE-LIKE 1"/>
    <property type="match status" value="1"/>
</dbReference>
<name>A0AAD7PI63_QUISA</name>
<dbReference type="EMBL" id="JARAOO010000009">
    <property type="protein sequence ID" value="KAJ7956531.1"/>
    <property type="molecule type" value="Genomic_DNA"/>
</dbReference>
<evidence type="ECO:0000256" key="5">
    <source>
        <dbReference type="ARBA" id="ARBA00023242"/>
    </source>
</evidence>
<evidence type="ECO:0000256" key="3">
    <source>
        <dbReference type="ARBA" id="ARBA00022712"/>
    </source>
</evidence>
<accession>A0AAD7PI63</accession>
<comment type="caution">
    <text evidence="8">The sequence shown here is derived from an EMBL/GenBank/DDBJ whole genome shotgun (WGS) entry which is preliminary data.</text>
</comment>
<reference evidence="8" key="1">
    <citation type="journal article" date="2023" name="Science">
        <title>Elucidation of the pathway for biosynthesis of saponin adjuvants from the soapbark tree.</title>
        <authorList>
            <person name="Reed J."/>
            <person name="Orme A."/>
            <person name="El-Demerdash A."/>
            <person name="Owen C."/>
            <person name="Martin L.B.B."/>
            <person name="Misra R.C."/>
            <person name="Kikuchi S."/>
            <person name="Rejzek M."/>
            <person name="Martin A.C."/>
            <person name="Harkess A."/>
            <person name="Leebens-Mack J."/>
            <person name="Louveau T."/>
            <person name="Stephenson M.J."/>
            <person name="Osbourn A."/>
        </authorList>
    </citation>
    <scope>NUCLEOTIDE SEQUENCE</scope>
    <source>
        <strain evidence="8">S10</strain>
    </source>
</reference>
<comment type="subcellular location">
    <subcellularLocation>
        <location evidence="1">Cytoplasm</location>
    </subcellularLocation>
</comment>
<sequence length="154" mass="17322">MESSQNFGGAEECHSSESGWTMYIGSPIDGDDDDVEHEGDQDDNGDDDDDDDSLEVDHHQDDSDDSMVSDASSGPSHLGNQWRNGEGGHRLADHLNHVVDKYNLDKKGNKPREKQRADRRVEKEERMFIRNKAKAPLQSGDNKVRKNLWMGKGK</sequence>
<dbReference type="InterPro" id="IPR044670">
    <property type="entry name" value="SOFL"/>
</dbReference>
<gene>
    <name evidence="8" type="ORF">O6P43_022960</name>
</gene>